<dbReference type="OrthoDB" id="5366146at2"/>
<name>Q30SZ8_SULDN</name>
<dbReference type="KEGG" id="tdn:Suden_0604"/>
<protein>
    <submittedName>
        <fullName evidence="1">Uncharacterized protein</fullName>
    </submittedName>
</protein>
<accession>Q30SZ8</accession>
<dbReference type="RefSeq" id="WP_011372237.1">
    <property type="nucleotide sequence ID" value="NC_007575.1"/>
</dbReference>
<sequence>MKNLFVARSPLQVINAIEAVKHFKLTNNTLVLIYNRSTANTKQMRFLLSLLEWEEVIHIEDGYGSKILKYVNLIKKLRKERFNYIFVGELGVSYKMIIANIKKEKVFLMDDGTATIVYYNTFIKQDRYNKYNFKELRFLLFGLKIKIRDKINLFTYFDLAPVHGNEVIKNNLAYFKRKYLSNAIKENDIVYFIGQPADIFMDIDVYKKDIEALIKKFNKKIVYIPHRLEVYKQQEAINSIESDLFEVKKLDVPIELYFLQSDVYPMHIVSYYSTALVTLKFLFDMCINEYIIVPKNSINEKRYEGIESCYSIFKESGMHQLQI</sequence>
<proteinExistence type="predicted"/>
<dbReference type="STRING" id="326298.Suden_0604"/>
<dbReference type="eggNOG" id="ENOG503389G">
    <property type="taxonomic scope" value="Bacteria"/>
</dbReference>
<gene>
    <name evidence="1" type="ordered locus">Suden_0604</name>
</gene>
<evidence type="ECO:0000313" key="1">
    <source>
        <dbReference type="EMBL" id="ABB43883.1"/>
    </source>
</evidence>
<organism evidence="1 2">
    <name type="scientific">Sulfurimonas denitrificans (strain ATCC 33889 / DSM 1251)</name>
    <name type="common">Thiomicrospira denitrificans (strain ATCC 33889 / DSM 1251)</name>
    <dbReference type="NCBI Taxonomy" id="326298"/>
    <lineage>
        <taxon>Bacteria</taxon>
        <taxon>Pseudomonadati</taxon>
        <taxon>Campylobacterota</taxon>
        <taxon>Epsilonproteobacteria</taxon>
        <taxon>Campylobacterales</taxon>
        <taxon>Sulfurimonadaceae</taxon>
        <taxon>Sulfurimonas</taxon>
    </lineage>
</organism>
<dbReference type="HOGENOM" id="CLU_839221_0_0_7"/>
<keyword evidence="2" id="KW-1185">Reference proteome</keyword>
<evidence type="ECO:0000313" key="2">
    <source>
        <dbReference type="Proteomes" id="UP000002714"/>
    </source>
</evidence>
<dbReference type="Proteomes" id="UP000002714">
    <property type="component" value="Chromosome"/>
</dbReference>
<dbReference type="AlphaFoldDB" id="Q30SZ8"/>
<dbReference type="EMBL" id="CP000153">
    <property type="protein sequence ID" value="ABB43883.1"/>
    <property type="molecule type" value="Genomic_DNA"/>
</dbReference>
<reference evidence="1 2" key="1">
    <citation type="journal article" date="2008" name="Appl. Environ. Microbiol.">
        <title>Genome of the epsilonproteobacterial chemolithoautotroph Sulfurimonas denitrificans.</title>
        <authorList>
            <person name="Sievert S.M."/>
            <person name="Scott K.M."/>
            <person name="Klotz M.G."/>
            <person name="Chain P.S.G."/>
            <person name="Hauser L.J."/>
            <person name="Hemp J."/>
            <person name="Huegler M."/>
            <person name="Land M."/>
            <person name="Lapidus A."/>
            <person name="Larimer F.W."/>
            <person name="Lucas S."/>
            <person name="Malfatti S.A."/>
            <person name="Meyer F."/>
            <person name="Paulsen I.T."/>
            <person name="Ren Q."/>
            <person name="Simon J."/>
            <person name="Bailey K."/>
            <person name="Diaz E."/>
            <person name="Fitzpatrick K.A."/>
            <person name="Glover B."/>
            <person name="Gwatney N."/>
            <person name="Korajkic A."/>
            <person name="Long A."/>
            <person name="Mobberley J.M."/>
            <person name="Pantry S.N."/>
            <person name="Pazder G."/>
            <person name="Peterson S."/>
            <person name="Quintanilla J.D."/>
            <person name="Sprinkle R."/>
            <person name="Stephens J."/>
            <person name="Thomas P."/>
            <person name="Vaughn R."/>
            <person name="Weber M.J."/>
            <person name="Wooten L.L."/>
        </authorList>
    </citation>
    <scope>NUCLEOTIDE SEQUENCE [LARGE SCALE GENOMIC DNA]</scope>
    <source>
        <strain evidence="2">ATCC 33889 / DSM 1251</strain>
    </source>
</reference>